<dbReference type="EMBL" id="LVYI01000009">
    <property type="protein sequence ID" value="OAP56443.1"/>
    <property type="molecule type" value="Genomic_DNA"/>
</dbReference>
<evidence type="ECO:0000313" key="4">
    <source>
        <dbReference type="Proteomes" id="UP000078343"/>
    </source>
</evidence>
<evidence type="ECO:0000259" key="2">
    <source>
        <dbReference type="Pfam" id="PF00646"/>
    </source>
</evidence>
<dbReference type="InterPro" id="IPR036047">
    <property type="entry name" value="F-box-like_dom_sf"/>
</dbReference>
<accession>A0A178ZB76</accession>
<dbReference type="Proteomes" id="UP000078343">
    <property type="component" value="Unassembled WGS sequence"/>
</dbReference>
<dbReference type="AlphaFoldDB" id="A0A178ZB76"/>
<gene>
    <name evidence="3" type="ORF">AYL99_09622</name>
</gene>
<dbReference type="SUPFAM" id="SSF81383">
    <property type="entry name" value="F-box domain"/>
    <property type="match status" value="1"/>
</dbReference>
<dbReference type="InterPro" id="IPR001810">
    <property type="entry name" value="F-box_dom"/>
</dbReference>
<name>A0A178ZB76_9EURO</name>
<dbReference type="RefSeq" id="XP_018689810.1">
    <property type="nucleotide sequence ID" value="XM_018841129.1"/>
</dbReference>
<evidence type="ECO:0000256" key="1">
    <source>
        <dbReference type="SAM" id="MobiDB-lite"/>
    </source>
</evidence>
<feature type="region of interest" description="Disordered" evidence="1">
    <location>
        <begin position="1"/>
        <end position="38"/>
    </location>
</feature>
<evidence type="ECO:0000313" key="3">
    <source>
        <dbReference type="EMBL" id="OAP56443.1"/>
    </source>
</evidence>
<protein>
    <recommendedName>
        <fullName evidence="2">F-box domain-containing protein</fullName>
    </recommendedName>
</protein>
<sequence length="528" mass="59025">MPTRRKRRQSPLPNSRGRRRKTRPAAVEEPAPVNSTDPFERLDPDCCNLVLDHLTLSALGRCAQVSTSWNFAITSWIASSGFSTHFPSAENPRESGGGDALVVQEFKRLASQDRALWHGEATSGLRLTNTSHLTIAGDFVAWSSPHDGLHYQHLQEGAKAMKLSVGPCNRHNTVVGMDLNLDGCLLVSISVGPSIYAPYDNDLPRERWHTVYSLPDQKVLWKMVSTEVPGCQPKYSPLRIGRDRIYLARRSREKSYDLVAVDFRTGTRLYQTPVVANIHDKDSGDIPEKTLQLVRLGKTDERIVQFDSSRLLYEPMPASQAPTFTIIDGANGRSQTMDYPRRERRDRVYARANSNSIALLECWYSHVSCLLIQKLSRRSDGTFVRTAEHLVTPGSGMLSLAMDPFTFHAFALAYGRTWVSPLRAILTSDQESSQSSTDDLTLAGFRPACVVNAYSCVLSGQELTLPPRKPGGPRRRALSLPWRRNWYASLDQLDNSLLVMSHKTHDARDTYLFSFGPKAHGSQGEEGQ</sequence>
<reference evidence="3 4" key="1">
    <citation type="submission" date="2016-04" db="EMBL/GenBank/DDBJ databases">
        <title>Draft genome of Fonsecaea erecta CBS 125763.</title>
        <authorList>
            <person name="Weiss V.A."/>
            <person name="Vicente V.A."/>
            <person name="Raittz R.T."/>
            <person name="Moreno L.F."/>
            <person name="De Souza E.M."/>
            <person name="Pedrosa F.O."/>
            <person name="Steffens M.B."/>
            <person name="Faoro H."/>
            <person name="Tadra-Sfeir M.Z."/>
            <person name="Najafzadeh M.J."/>
            <person name="Felipe M.S."/>
            <person name="Teixeira M."/>
            <person name="Sun J."/>
            <person name="Xi L."/>
            <person name="Gomes R."/>
            <person name="De Azevedo C.M."/>
            <person name="Salgado C.G."/>
            <person name="Da Silva M.B."/>
            <person name="Nascimento M.F."/>
            <person name="Queiroz-Telles F."/>
            <person name="Attili D.S."/>
            <person name="Gorbushina A."/>
        </authorList>
    </citation>
    <scope>NUCLEOTIDE SEQUENCE [LARGE SCALE GENOMIC DNA]</scope>
    <source>
        <strain evidence="3 4">CBS 125763</strain>
    </source>
</reference>
<feature type="domain" description="F-box" evidence="2">
    <location>
        <begin position="40"/>
        <end position="75"/>
    </location>
</feature>
<dbReference type="GeneID" id="30013790"/>
<keyword evidence="4" id="KW-1185">Reference proteome</keyword>
<proteinExistence type="predicted"/>
<dbReference type="Pfam" id="PF00646">
    <property type="entry name" value="F-box"/>
    <property type="match status" value="1"/>
</dbReference>
<dbReference type="OrthoDB" id="4466386at2759"/>
<organism evidence="3 4">
    <name type="scientific">Fonsecaea erecta</name>
    <dbReference type="NCBI Taxonomy" id="1367422"/>
    <lineage>
        <taxon>Eukaryota</taxon>
        <taxon>Fungi</taxon>
        <taxon>Dikarya</taxon>
        <taxon>Ascomycota</taxon>
        <taxon>Pezizomycotina</taxon>
        <taxon>Eurotiomycetes</taxon>
        <taxon>Chaetothyriomycetidae</taxon>
        <taxon>Chaetothyriales</taxon>
        <taxon>Herpotrichiellaceae</taxon>
        <taxon>Fonsecaea</taxon>
    </lineage>
</organism>
<comment type="caution">
    <text evidence="3">The sequence shown here is derived from an EMBL/GenBank/DDBJ whole genome shotgun (WGS) entry which is preliminary data.</text>
</comment>